<evidence type="ECO:0000313" key="3">
    <source>
        <dbReference type="EnsemblMetazoa" id="Aqu2.1.37210_001"/>
    </source>
</evidence>
<feature type="region of interest" description="Disordered" evidence="1">
    <location>
        <begin position="24"/>
        <end position="52"/>
    </location>
</feature>
<evidence type="ECO:0000256" key="1">
    <source>
        <dbReference type="SAM" id="MobiDB-lite"/>
    </source>
</evidence>
<keyword evidence="2" id="KW-0472">Membrane</keyword>
<protein>
    <submittedName>
        <fullName evidence="3">Uncharacterized protein</fullName>
    </submittedName>
</protein>
<name>A0A1X7VA80_AMPQE</name>
<dbReference type="AlphaFoldDB" id="A0A1X7VA80"/>
<dbReference type="InParanoid" id="A0A1X7VA80"/>
<evidence type="ECO:0000256" key="2">
    <source>
        <dbReference type="SAM" id="Phobius"/>
    </source>
</evidence>
<keyword evidence="2" id="KW-0812">Transmembrane</keyword>
<reference evidence="3" key="1">
    <citation type="submission" date="2017-05" db="UniProtKB">
        <authorList>
            <consortium name="EnsemblMetazoa"/>
        </authorList>
    </citation>
    <scope>IDENTIFICATION</scope>
</reference>
<keyword evidence="2" id="KW-1133">Transmembrane helix</keyword>
<proteinExistence type="predicted"/>
<feature type="transmembrane region" description="Helical" evidence="2">
    <location>
        <begin position="122"/>
        <end position="143"/>
    </location>
</feature>
<dbReference type="EnsemblMetazoa" id="Aqu2.1.37210_001">
    <property type="protein sequence ID" value="Aqu2.1.37210_001"/>
    <property type="gene ID" value="Aqu2.1.37210"/>
</dbReference>
<accession>A0A1X7VA80</accession>
<organism evidence="3">
    <name type="scientific">Amphimedon queenslandica</name>
    <name type="common">Sponge</name>
    <dbReference type="NCBI Taxonomy" id="400682"/>
    <lineage>
        <taxon>Eukaryota</taxon>
        <taxon>Metazoa</taxon>
        <taxon>Porifera</taxon>
        <taxon>Demospongiae</taxon>
        <taxon>Heteroscleromorpha</taxon>
        <taxon>Haplosclerida</taxon>
        <taxon>Niphatidae</taxon>
        <taxon>Amphimedon</taxon>
    </lineage>
</organism>
<sequence>MTYALCFTQYGSVSNWLSAIVTTKREREKEREREREREREERGERERERERERVCSEGVVASTPSSITDEDGVMPLLEPELQLAVLLGRSGVGQSLAGDALFSSMEPLVAVPFMPQLLMLPLLLVALIVLVAIVDGALLAGLGECEPRPPRCMKRKGDLERRLVVMMSLCSLTHTHTDE</sequence>